<dbReference type="EMBL" id="CDOI01000142">
    <property type="protein sequence ID" value="CEN46057.1"/>
    <property type="molecule type" value="Genomic_DNA"/>
</dbReference>
<accession>A0A0B7I7M9</accession>
<evidence type="ECO:0000313" key="3">
    <source>
        <dbReference type="Proteomes" id="UP000045051"/>
    </source>
</evidence>
<keyword evidence="1" id="KW-0175">Coiled coil</keyword>
<name>A0A0B7I7M9_9FLAO</name>
<feature type="coiled-coil region" evidence="1">
    <location>
        <begin position="11"/>
        <end position="45"/>
    </location>
</feature>
<protein>
    <recommendedName>
        <fullName evidence="4">Cell division protein ZapB</fullName>
    </recommendedName>
</protein>
<gene>
    <name evidence="2" type="ORF">CCAND38_310016</name>
</gene>
<reference evidence="2 3" key="1">
    <citation type="submission" date="2015-01" db="EMBL/GenBank/DDBJ databases">
        <authorList>
            <person name="Xiang T."/>
            <person name="Song Y."/>
            <person name="Huang L."/>
            <person name="Wang B."/>
            <person name="Wu P."/>
        </authorList>
    </citation>
    <scope>NUCLEOTIDE SEQUENCE [LARGE SCALE GENOMIC DNA]</scope>
    <source>
        <strain evidence="2 3">CcD38</strain>
    </source>
</reference>
<evidence type="ECO:0000256" key="1">
    <source>
        <dbReference type="SAM" id="Coils"/>
    </source>
</evidence>
<organism evidence="2 3">
    <name type="scientific">Capnocytophaga canis</name>
    <dbReference type="NCBI Taxonomy" id="1848903"/>
    <lineage>
        <taxon>Bacteria</taxon>
        <taxon>Pseudomonadati</taxon>
        <taxon>Bacteroidota</taxon>
        <taxon>Flavobacteriia</taxon>
        <taxon>Flavobacteriales</taxon>
        <taxon>Flavobacteriaceae</taxon>
        <taxon>Capnocytophaga</taxon>
    </lineage>
</organism>
<dbReference type="AlphaFoldDB" id="A0A0B7I7M9"/>
<proteinExistence type="predicted"/>
<evidence type="ECO:0000313" key="2">
    <source>
        <dbReference type="EMBL" id="CEN46057.1"/>
    </source>
</evidence>
<sequence>MSATGNIYDLARLLEEKAMQLKRKIEDLASENQRLKEQTISLCNEKEILTKEIILWKEKYEAIKVANGILGSKEEKTKAKQQINALIREIDACIVQLSK</sequence>
<evidence type="ECO:0008006" key="4">
    <source>
        <dbReference type="Google" id="ProtNLM"/>
    </source>
</evidence>
<dbReference type="RefSeq" id="WP_042344210.1">
    <property type="nucleotide sequence ID" value="NZ_CDOI01000142.1"/>
</dbReference>
<keyword evidence="3" id="KW-1185">Reference proteome</keyword>
<dbReference type="Proteomes" id="UP000045051">
    <property type="component" value="Unassembled WGS sequence"/>
</dbReference>